<accession>W2LVD0</accession>
<proteinExistence type="predicted"/>
<gene>
    <name evidence="1" type="ORF">L917_02678</name>
</gene>
<dbReference type="EMBL" id="KI677959">
    <property type="protein sequence ID" value="ETM00615.1"/>
    <property type="molecule type" value="Genomic_DNA"/>
</dbReference>
<organism evidence="1">
    <name type="scientific">Phytophthora nicotianae</name>
    <name type="common">Potato buckeye rot agent</name>
    <name type="synonym">Phytophthora parasitica</name>
    <dbReference type="NCBI Taxonomy" id="4792"/>
    <lineage>
        <taxon>Eukaryota</taxon>
        <taxon>Sar</taxon>
        <taxon>Stramenopiles</taxon>
        <taxon>Oomycota</taxon>
        <taxon>Peronosporomycetes</taxon>
        <taxon>Peronosporales</taxon>
        <taxon>Peronosporaceae</taxon>
        <taxon>Phytophthora</taxon>
    </lineage>
</organism>
<name>W2LVD0_PHYNI</name>
<dbReference type="AlphaFoldDB" id="W2LVD0"/>
<sequence length="56" mass="6733">MDYSCFATLFTKMLTSCQTLEMHLMNHLFEWDSRAIHCWKRMLQCRKILSASLIFT</sequence>
<evidence type="ECO:0000313" key="1">
    <source>
        <dbReference type="EMBL" id="ETM00615.1"/>
    </source>
</evidence>
<dbReference type="Proteomes" id="UP000054423">
    <property type="component" value="Unassembled WGS sequence"/>
</dbReference>
<reference evidence="1" key="1">
    <citation type="submission" date="2013-11" db="EMBL/GenBank/DDBJ databases">
        <title>The Genome Sequence of Phytophthora parasitica CHvinca01.</title>
        <authorList>
            <consortium name="The Broad Institute Genomics Platform"/>
            <person name="Russ C."/>
            <person name="Tyler B."/>
            <person name="Panabieres F."/>
            <person name="Shan W."/>
            <person name="Tripathy S."/>
            <person name="Grunwald N."/>
            <person name="Machado M."/>
            <person name="Johnson C.S."/>
            <person name="Arredondo F."/>
            <person name="Hong C."/>
            <person name="Coffey M."/>
            <person name="Young S.K."/>
            <person name="Zeng Q."/>
            <person name="Gargeya S."/>
            <person name="Fitzgerald M."/>
            <person name="Abouelleil A."/>
            <person name="Alvarado L."/>
            <person name="Chapman S.B."/>
            <person name="Gainer-Dewar J."/>
            <person name="Goldberg J."/>
            <person name="Griggs A."/>
            <person name="Gujja S."/>
            <person name="Hansen M."/>
            <person name="Howarth C."/>
            <person name="Imamovic A."/>
            <person name="Ireland A."/>
            <person name="Larimer J."/>
            <person name="McCowan C."/>
            <person name="Murphy C."/>
            <person name="Pearson M."/>
            <person name="Poon T.W."/>
            <person name="Priest M."/>
            <person name="Roberts A."/>
            <person name="Saif S."/>
            <person name="Shea T."/>
            <person name="Sykes S."/>
            <person name="Wortman J."/>
            <person name="Nusbaum C."/>
            <person name="Birren B."/>
        </authorList>
    </citation>
    <scope>NUCLEOTIDE SEQUENCE [LARGE SCALE GENOMIC DNA]</scope>
    <source>
        <strain evidence="1">CHvinca01</strain>
    </source>
</reference>
<protein>
    <submittedName>
        <fullName evidence="1">Uncharacterized protein</fullName>
    </submittedName>
</protein>